<evidence type="ECO:0000259" key="1">
    <source>
        <dbReference type="Pfam" id="PF04248"/>
    </source>
</evidence>
<dbReference type="AlphaFoldDB" id="A0A3B0SEH4"/>
<dbReference type="PANTHER" id="PTHR34310:SF9">
    <property type="entry name" value="BLR5716 PROTEIN"/>
    <property type="match status" value="1"/>
</dbReference>
<dbReference type="InterPro" id="IPR007361">
    <property type="entry name" value="DUF427"/>
</dbReference>
<gene>
    <name evidence="2" type="ORF">MNBD_ALPHA04-2189</name>
</gene>
<feature type="domain" description="DUF427" evidence="1">
    <location>
        <begin position="36"/>
        <end position="125"/>
    </location>
</feature>
<reference evidence="2" key="1">
    <citation type="submission" date="2018-06" db="EMBL/GenBank/DDBJ databases">
        <authorList>
            <person name="Zhirakovskaya E."/>
        </authorList>
    </citation>
    <scope>NUCLEOTIDE SEQUENCE</scope>
</reference>
<sequence>MLHISKPAERSCQNVPDFCQCPKYDLKIRPSSSLHQIMFNETMVAASDRTMIVHEQELRPVVYFPRMDVETDLFSMEEKQTYCPFKGTASYWTIRTNGYTARHAAWSYEAPFEEFQDLGGYFAFYLDKVDCYWRNGMEQPLPCPGRSHNLTCCESQAA</sequence>
<organism evidence="2">
    <name type="scientific">hydrothermal vent metagenome</name>
    <dbReference type="NCBI Taxonomy" id="652676"/>
    <lineage>
        <taxon>unclassified sequences</taxon>
        <taxon>metagenomes</taxon>
        <taxon>ecological metagenomes</taxon>
    </lineage>
</organism>
<dbReference type="PANTHER" id="PTHR34310">
    <property type="entry name" value="DUF427 DOMAIN PROTEIN (AFU_ORTHOLOGUE AFUA_3G02220)"/>
    <property type="match status" value="1"/>
</dbReference>
<proteinExistence type="predicted"/>
<dbReference type="Pfam" id="PF04248">
    <property type="entry name" value="NTP_transf_9"/>
    <property type="match status" value="1"/>
</dbReference>
<name>A0A3B0SEH4_9ZZZZ</name>
<dbReference type="InterPro" id="IPR038694">
    <property type="entry name" value="DUF427_sf"/>
</dbReference>
<dbReference type="EMBL" id="UOEF01000355">
    <property type="protein sequence ID" value="VAW02730.1"/>
    <property type="molecule type" value="Genomic_DNA"/>
</dbReference>
<protein>
    <recommendedName>
        <fullName evidence="1">DUF427 domain-containing protein</fullName>
    </recommendedName>
</protein>
<evidence type="ECO:0000313" key="2">
    <source>
        <dbReference type="EMBL" id="VAW02730.1"/>
    </source>
</evidence>
<accession>A0A3B0SEH4</accession>
<dbReference type="Gene3D" id="2.170.150.40">
    <property type="entry name" value="Domain of unknown function (DUF427)"/>
    <property type="match status" value="1"/>
</dbReference>